<dbReference type="PANTHER" id="PTHR43668:SF2">
    <property type="entry name" value="ALLANTOINASE"/>
    <property type="match status" value="1"/>
</dbReference>
<dbReference type="InterPro" id="IPR024403">
    <property type="entry name" value="DHOase_cat"/>
</dbReference>
<dbReference type="GO" id="GO:0004038">
    <property type="term" value="F:allantoinase activity"/>
    <property type="evidence" value="ECO:0007669"/>
    <property type="project" value="TreeGrafter"/>
</dbReference>
<dbReference type="InterPro" id="IPR004722">
    <property type="entry name" value="DHOase"/>
</dbReference>
<dbReference type="InterPro" id="IPR011059">
    <property type="entry name" value="Metal-dep_hydrolase_composite"/>
</dbReference>
<dbReference type="GO" id="GO:0004151">
    <property type="term" value="F:dihydroorotase activity"/>
    <property type="evidence" value="ECO:0007669"/>
    <property type="project" value="UniProtKB-EC"/>
</dbReference>
<sequence length="421" mass="46435">MGTIVIRSAEIVDSTSELNGKIRSILIENGIIKKISDKELSADTVIEAKGMKVSLGWMDMRVTTGDPGHEYKEDLNSACNAAMQGGFTAIAVLPNTTPPMQSKESVEYVKGKTREKLVDVYPIAALTLNNKGEELTEILDMNASGAIAFSDGVKPIWHSDLLLRALLYMQPINAQLIVHAEDKYLSHGGQMNEGKTSTMLGLKGIPKLSEQIMVDRDLSILEYTGGKIHFAHISSPKSLELIKEAKKKGLNVTCDIASYQLALDDTMLSSFDSNLKVNPPLRSKRDIDVFWKYINDGTVDVIVSDHIPQDTECKQLEFDQADFGMIGLETMFSVVNTYNTKIELAKIIEKITVAPRAVLNINVPQLKEGAKANLTVFDTEKEWILSAADLRSKSVNTPFIGKKMKGRAVAVINNNQLTYVR</sequence>
<keyword evidence="4" id="KW-1185">Reference proteome</keyword>
<dbReference type="Gene3D" id="3.20.20.140">
    <property type="entry name" value="Metal-dependent hydrolases"/>
    <property type="match status" value="1"/>
</dbReference>
<dbReference type="AlphaFoldDB" id="A0A6N4SRS7"/>
<evidence type="ECO:0000313" key="3">
    <source>
        <dbReference type="EMBL" id="ABG59060.1"/>
    </source>
</evidence>
<dbReference type="Gene3D" id="2.30.40.10">
    <property type="entry name" value="Urease, subunit C, domain 1"/>
    <property type="match status" value="1"/>
</dbReference>
<evidence type="ECO:0000259" key="2">
    <source>
        <dbReference type="Pfam" id="PF12890"/>
    </source>
</evidence>
<dbReference type="Proteomes" id="UP000001822">
    <property type="component" value="Chromosome"/>
</dbReference>
<dbReference type="NCBIfam" id="TIGR00857">
    <property type="entry name" value="pyrC_multi"/>
    <property type="match status" value="1"/>
</dbReference>
<dbReference type="InterPro" id="IPR050138">
    <property type="entry name" value="DHOase/Allantoinase_Hydrolase"/>
</dbReference>
<dbReference type="CDD" id="cd01317">
    <property type="entry name" value="DHOase_IIa"/>
    <property type="match status" value="1"/>
</dbReference>
<gene>
    <name evidence="3" type="primary">pyrC</name>
    <name evidence="3" type="ordered locus">CHU_1793</name>
</gene>
<dbReference type="PANTHER" id="PTHR43668">
    <property type="entry name" value="ALLANTOINASE"/>
    <property type="match status" value="1"/>
</dbReference>
<name>A0A6N4SRS7_CYTH3</name>
<dbReference type="GO" id="GO:0006145">
    <property type="term" value="P:purine nucleobase catabolic process"/>
    <property type="evidence" value="ECO:0007669"/>
    <property type="project" value="TreeGrafter"/>
</dbReference>
<evidence type="ECO:0000256" key="1">
    <source>
        <dbReference type="ARBA" id="ARBA00022975"/>
    </source>
</evidence>
<dbReference type="Pfam" id="PF12890">
    <property type="entry name" value="DHOase"/>
    <property type="match status" value="1"/>
</dbReference>
<protein>
    <submittedName>
        <fullName evidence="3">Dihydroorotase</fullName>
        <ecNumber evidence="3">3.5.2.3</ecNumber>
    </submittedName>
</protein>
<dbReference type="KEGG" id="chu:CHU_1793"/>
<dbReference type="GO" id="GO:0046872">
    <property type="term" value="F:metal ion binding"/>
    <property type="evidence" value="ECO:0007669"/>
    <property type="project" value="InterPro"/>
</dbReference>
<dbReference type="EMBL" id="CP000383">
    <property type="protein sequence ID" value="ABG59060.1"/>
    <property type="molecule type" value="Genomic_DNA"/>
</dbReference>
<keyword evidence="1" id="KW-0665">Pyrimidine biosynthesis</keyword>
<dbReference type="EC" id="3.5.2.3" evidence="3"/>
<evidence type="ECO:0000313" key="4">
    <source>
        <dbReference type="Proteomes" id="UP000001822"/>
    </source>
</evidence>
<dbReference type="SUPFAM" id="SSF51338">
    <property type="entry name" value="Composite domain of metallo-dependent hydrolases"/>
    <property type="match status" value="1"/>
</dbReference>
<dbReference type="SUPFAM" id="SSF51556">
    <property type="entry name" value="Metallo-dependent hydrolases"/>
    <property type="match status" value="1"/>
</dbReference>
<reference evidence="3 4" key="1">
    <citation type="journal article" date="2007" name="Appl. Environ. Microbiol.">
        <title>Genome sequence of the cellulolytic gliding bacterium Cytophaga hutchinsonii.</title>
        <authorList>
            <person name="Xie G."/>
            <person name="Bruce D.C."/>
            <person name="Challacombe J.F."/>
            <person name="Chertkov O."/>
            <person name="Detter J.C."/>
            <person name="Gilna P."/>
            <person name="Han C.S."/>
            <person name="Lucas S."/>
            <person name="Misra M."/>
            <person name="Myers G.L."/>
            <person name="Richardson P."/>
            <person name="Tapia R."/>
            <person name="Thayer N."/>
            <person name="Thompson L.S."/>
            <person name="Brettin T.S."/>
            <person name="Henrissat B."/>
            <person name="Wilson D.B."/>
            <person name="McBride M.J."/>
        </authorList>
    </citation>
    <scope>NUCLEOTIDE SEQUENCE [LARGE SCALE GENOMIC DNA]</scope>
    <source>
        <strain evidence="4">ATCC 33406 / DSM 1761 / CIP 103989 / NBRC 15051 / NCIMB 9469 / D465</strain>
    </source>
</reference>
<proteinExistence type="predicted"/>
<keyword evidence="3" id="KW-0378">Hydrolase</keyword>
<organism evidence="3 4">
    <name type="scientific">Cytophaga hutchinsonii (strain ATCC 33406 / DSM 1761 / CIP 103989 / NBRC 15051 / NCIMB 9469 / D465)</name>
    <dbReference type="NCBI Taxonomy" id="269798"/>
    <lineage>
        <taxon>Bacteria</taxon>
        <taxon>Pseudomonadati</taxon>
        <taxon>Bacteroidota</taxon>
        <taxon>Cytophagia</taxon>
        <taxon>Cytophagales</taxon>
        <taxon>Cytophagaceae</taxon>
        <taxon>Cytophaga</taxon>
    </lineage>
</organism>
<dbReference type="RefSeq" id="WP_011585177.1">
    <property type="nucleotide sequence ID" value="NC_008255.1"/>
</dbReference>
<dbReference type="InterPro" id="IPR032466">
    <property type="entry name" value="Metal_Hydrolase"/>
</dbReference>
<dbReference type="GO" id="GO:0006221">
    <property type="term" value="P:pyrimidine nucleotide biosynthetic process"/>
    <property type="evidence" value="ECO:0007669"/>
    <property type="project" value="UniProtKB-KW"/>
</dbReference>
<feature type="domain" description="Dihydroorotase catalytic" evidence="2">
    <location>
        <begin position="55"/>
        <end position="235"/>
    </location>
</feature>
<dbReference type="GO" id="GO:0005737">
    <property type="term" value="C:cytoplasm"/>
    <property type="evidence" value="ECO:0007669"/>
    <property type="project" value="TreeGrafter"/>
</dbReference>
<accession>A0A6N4SRS7</accession>
<dbReference type="OrthoDB" id="9765462at2"/>